<evidence type="ECO:0000313" key="3">
    <source>
        <dbReference type="Proteomes" id="UP000216352"/>
    </source>
</evidence>
<sequence>MYRSRRNLVSCWLDIHSVLRRMAAVVCAVVLSVGLCGCAGSSDGADGGGDSGGARLASSLRAYAAQLLEEDDGSMGAEQRDILQRAAESGEVSVSDYEAAWQRYQTCVVDKGYDRPELATYTNGIHHTIGSTLTEEQSTDQAYLEKMGRDDGSCRDTYVRAVNEIYMAQVGNPNLYADHDEGAVDCLRRGGLAPKSYTVEDYREDQDKAAHKSDGEELDTGIDMDDPEVMACMAANGYMFIDPSAIGGAS</sequence>
<dbReference type="STRING" id="1603886.GCA_001895165_01434"/>
<feature type="compositionally biased region" description="Basic and acidic residues" evidence="1">
    <location>
        <begin position="201"/>
        <end position="215"/>
    </location>
</feature>
<dbReference type="EMBL" id="MWWX01000019">
    <property type="protein sequence ID" value="OZG59994.1"/>
    <property type="molecule type" value="Genomic_DNA"/>
</dbReference>
<evidence type="ECO:0000256" key="1">
    <source>
        <dbReference type="SAM" id="MobiDB-lite"/>
    </source>
</evidence>
<reference evidence="2 3" key="1">
    <citation type="journal article" date="2017" name="BMC Genomics">
        <title>Comparative genomic and phylogenomic analyses of the Bifidobacteriaceae family.</title>
        <authorList>
            <person name="Lugli G.A."/>
            <person name="Milani C."/>
            <person name="Turroni F."/>
            <person name="Duranti S."/>
            <person name="Mancabelli L."/>
            <person name="Mangifesta M."/>
            <person name="Ferrario C."/>
            <person name="Modesto M."/>
            <person name="Mattarelli P."/>
            <person name="Jiri K."/>
            <person name="van Sinderen D."/>
            <person name="Ventura M."/>
        </authorList>
    </citation>
    <scope>NUCLEOTIDE SEQUENCE [LARGE SCALE GENOMIC DNA]</scope>
    <source>
        <strain evidence="2 3">DSM 28807</strain>
    </source>
</reference>
<proteinExistence type="predicted"/>
<dbReference type="AlphaFoldDB" id="A0A261FLG0"/>
<keyword evidence="3" id="KW-1185">Reference proteome</keyword>
<accession>A0A261FLG0</accession>
<name>A0A261FLG0_9BIFI</name>
<feature type="region of interest" description="Disordered" evidence="1">
    <location>
        <begin position="201"/>
        <end position="223"/>
    </location>
</feature>
<organism evidence="2 3">
    <name type="scientific">Bifidobacterium lemurum</name>
    <dbReference type="NCBI Taxonomy" id="1603886"/>
    <lineage>
        <taxon>Bacteria</taxon>
        <taxon>Bacillati</taxon>
        <taxon>Actinomycetota</taxon>
        <taxon>Actinomycetes</taxon>
        <taxon>Bifidobacteriales</taxon>
        <taxon>Bifidobacteriaceae</taxon>
        <taxon>Bifidobacterium</taxon>
    </lineage>
</organism>
<comment type="caution">
    <text evidence="2">The sequence shown here is derived from an EMBL/GenBank/DDBJ whole genome shotgun (WGS) entry which is preliminary data.</text>
</comment>
<evidence type="ECO:0000313" key="2">
    <source>
        <dbReference type="EMBL" id="OZG59994.1"/>
    </source>
</evidence>
<dbReference type="Proteomes" id="UP000216352">
    <property type="component" value="Unassembled WGS sequence"/>
</dbReference>
<gene>
    <name evidence="2" type="ORF">BLEM_2169</name>
</gene>
<protein>
    <submittedName>
        <fullName evidence="2">Uncharacterized protein</fullName>
    </submittedName>
</protein>